<evidence type="ECO:0000256" key="1">
    <source>
        <dbReference type="SAM" id="Phobius"/>
    </source>
</evidence>
<dbReference type="PROSITE" id="PS51257">
    <property type="entry name" value="PROKAR_LIPOPROTEIN"/>
    <property type="match status" value="1"/>
</dbReference>
<name>A0A4Q7N4U4_9BACT</name>
<dbReference type="RefSeq" id="WP_130540373.1">
    <property type="nucleotide sequence ID" value="NZ_CP042431.1"/>
</dbReference>
<keyword evidence="3" id="KW-1185">Reference proteome</keyword>
<evidence type="ECO:0000313" key="3">
    <source>
        <dbReference type="Proteomes" id="UP000293874"/>
    </source>
</evidence>
<keyword evidence="1" id="KW-1133">Transmembrane helix</keyword>
<keyword evidence="1" id="KW-0472">Membrane</keyword>
<dbReference type="OrthoDB" id="9947432at2"/>
<comment type="caution">
    <text evidence="2">The sequence shown here is derived from an EMBL/GenBank/DDBJ whole genome shotgun (WGS) entry which is preliminary data.</text>
</comment>
<evidence type="ECO:0008006" key="4">
    <source>
        <dbReference type="Google" id="ProtNLM"/>
    </source>
</evidence>
<evidence type="ECO:0000313" key="2">
    <source>
        <dbReference type="EMBL" id="RZS76053.1"/>
    </source>
</evidence>
<organism evidence="2 3">
    <name type="scientific">Pseudobacter ginsenosidimutans</name>
    <dbReference type="NCBI Taxonomy" id="661488"/>
    <lineage>
        <taxon>Bacteria</taxon>
        <taxon>Pseudomonadati</taxon>
        <taxon>Bacteroidota</taxon>
        <taxon>Chitinophagia</taxon>
        <taxon>Chitinophagales</taxon>
        <taxon>Chitinophagaceae</taxon>
        <taxon>Pseudobacter</taxon>
    </lineage>
</organism>
<dbReference type="EMBL" id="SGXA01000001">
    <property type="protein sequence ID" value="RZS76053.1"/>
    <property type="molecule type" value="Genomic_DNA"/>
</dbReference>
<protein>
    <recommendedName>
        <fullName evidence="4">Lipoprotein</fullName>
    </recommendedName>
</protein>
<keyword evidence="1" id="KW-0812">Transmembrane</keyword>
<feature type="transmembrane region" description="Helical" evidence="1">
    <location>
        <begin position="156"/>
        <end position="174"/>
    </location>
</feature>
<reference evidence="2 3" key="1">
    <citation type="submission" date="2019-02" db="EMBL/GenBank/DDBJ databases">
        <title>Genomic Encyclopedia of Type Strains, Phase IV (KMG-IV): sequencing the most valuable type-strain genomes for metagenomic binning, comparative biology and taxonomic classification.</title>
        <authorList>
            <person name="Goeker M."/>
        </authorList>
    </citation>
    <scope>NUCLEOTIDE SEQUENCE [LARGE SCALE GENOMIC DNA]</scope>
    <source>
        <strain evidence="2 3">DSM 18116</strain>
    </source>
</reference>
<proteinExistence type="predicted"/>
<dbReference type="AlphaFoldDB" id="A0A4Q7N4U4"/>
<sequence length="191" mass="21857">MKTLLFITMILLLYSCRTVQKASEDQYVLSESHDAATGINLDSQSLAATQVKNTNLSSLSSSGLDFERLIEEQVLEYRIPREDSNTAGNLNFSKLVHTRRTIKERGKQIVLGFEQSTTKDSLQKQESAQSRQEFQSESNNDLTLVQKRRLTKRTGIPWYVWAGSGAGITLGLWLKKRYQLNRAQYHQIREQ</sequence>
<accession>A0A4Q7N4U4</accession>
<dbReference type="Proteomes" id="UP000293874">
    <property type="component" value="Unassembled WGS sequence"/>
</dbReference>
<gene>
    <name evidence="2" type="ORF">EV199_1930</name>
</gene>